<evidence type="ECO:0000313" key="1">
    <source>
        <dbReference type="EMBL" id="KAF5205203.1"/>
    </source>
</evidence>
<proteinExistence type="predicted"/>
<comment type="caution">
    <text evidence="1">The sequence shown here is derived from an EMBL/GenBank/DDBJ whole genome shotgun (WGS) entry which is preliminary data.</text>
</comment>
<evidence type="ECO:0008006" key="3">
    <source>
        <dbReference type="Google" id="ProtNLM"/>
    </source>
</evidence>
<organism evidence="1 2">
    <name type="scientific">Thalictrum thalictroides</name>
    <name type="common">Rue-anemone</name>
    <name type="synonym">Anemone thalictroides</name>
    <dbReference type="NCBI Taxonomy" id="46969"/>
    <lineage>
        <taxon>Eukaryota</taxon>
        <taxon>Viridiplantae</taxon>
        <taxon>Streptophyta</taxon>
        <taxon>Embryophyta</taxon>
        <taxon>Tracheophyta</taxon>
        <taxon>Spermatophyta</taxon>
        <taxon>Magnoliopsida</taxon>
        <taxon>Ranunculales</taxon>
        <taxon>Ranunculaceae</taxon>
        <taxon>Thalictroideae</taxon>
        <taxon>Thalictrum</taxon>
    </lineage>
</organism>
<evidence type="ECO:0000313" key="2">
    <source>
        <dbReference type="Proteomes" id="UP000554482"/>
    </source>
</evidence>
<gene>
    <name evidence="1" type="ORF">FRX31_005210</name>
</gene>
<accession>A0A7J6X725</accession>
<dbReference type="EMBL" id="JABWDY010004394">
    <property type="protein sequence ID" value="KAF5205203.1"/>
    <property type="molecule type" value="Genomic_DNA"/>
</dbReference>
<reference evidence="1 2" key="1">
    <citation type="submission" date="2020-06" db="EMBL/GenBank/DDBJ databases">
        <title>Transcriptomic and genomic resources for Thalictrum thalictroides and T. hernandezii: Facilitating candidate gene discovery in an emerging model plant lineage.</title>
        <authorList>
            <person name="Arias T."/>
            <person name="Riano-Pachon D.M."/>
            <person name="Di Stilio V.S."/>
        </authorList>
    </citation>
    <scope>NUCLEOTIDE SEQUENCE [LARGE SCALE GENOMIC DNA]</scope>
    <source>
        <strain evidence="2">cv. WT478/WT964</strain>
        <tissue evidence="1">Leaves</tissue>
    </source>
</reference>
<sequence>MVHRSVSVDWKHFGFSWEVNRNARECFQIEETWNGRMFKASCSFEGGKWLGGLLVRLGEGMMFRRLPRFVNGGDEIRVVRRGNVRGDFIQVVFLRKGSMGVPMVICFPQGVRGRHWRLIGKVLERMLVIERVTQPVRHIQNPVRSDGRVIEEQRSKEVAQPGFLVGTAPVIISGWPKPYMSWEHSSSTVEVLSKGTTFCETRWSSAVLCSCLYDSDSWDRVEKCVTERFDVKEFRRISEKAMMIFMFTEEDAARLYLLKTLTLGAVEFSFKGWSPEMGCVKFEKDMDWWVSLVGFPFHLKNVDCINSIAGVLGDLKEVDLNSFALESSVVRVKIGRSSCDDLPRRIHVKEFGNVFSISIMIEQPFFDWECGGSDGISVVSTVVPSERVGESSHVVAREGQERRVEGLESNYIETIVINEIGVSQVPLTVENQILHVGDIQILNVGEDRGGLDHGGGPEIEEIGLISGVNIEPMDLIIQNEEVSGSFLVSNTCEDEEREEEAADGLDGYDRGVGLSTFGPSRVVERFSAHIESGLLIGRKSRAKKANSWEGVFAKSLSKSVFAVKCKGRRKNNHKISSYGKSQKGAQYLVSNSSGGGGFLNNKKDILDENLGDVQNQGGSDLCEMYDVEIPPGFGKKKQQCESRTNLLAGIRSCNSEEEIGSWTKHIAIPLAPLIGVSRRFDGTYGEKDFLNLVVEQRKLVGASKHF</sequence>
<dbReference type="AlphaFoldDB" id="A0A7J6X725"/>
<keyword evidence="2" id="KW-1185">Reference proteome</keyword>
<name>A0A7J6X725_THATH</name>
<dbReference type="Proteomes" id="UP000554482">
    <property type="component" value="Unassembled WGS sequence"/>
</dbReference>
<protein>
    <recommendedName>
        <fullName evidence="3">DUF4283 domain-containing protein</fullName>
    </recommendedName>
</protein>